<evidence type="ECO:0000313" key="1">
    <source>
        <dbReference type="EMBL" id="SEO26701.1"/>
    </source>
</evidence>
<accession>A0A1H8NAI3</accession>
<keyword evidence="2" id="KW-1185">Reference proteome</keyword>
<reference evidence="1 2" key="1">
    <citation type="submission" date="2016-10" db="EMBL/GenBank/DDBJ databases">
        <authorList>
            <person name="de Groot N.N."/>
        </authorList>
    </citation>
    <scope>NUCLEOTIDE SEQUENCE [LARGE SCALE GENOMIC DNA]</scope>
    <source>
        <strain evidence="1 2">CGMCC 1.10836</strain>
    </source>
</reference>
<gene>
    <name evidence="1" type="ORF">SAMN05216227_10763</name>
</gene>
<name>A0A1H8NAI3_9RHOB</name>
<dbReference type="Proteomes" id="UP000183002">
    <property type="component" value="Unassembled WGS sequence"/>
</dbReference>
<organism evidence="1 2">
    <name type="scientific">Pseudorhodobacter antarcticus</name>
    <dbReference type="NCBI Taxonomy" id="1077947"/>
    <lineage>
        <taxon>Bacteria</taxon>
        <taxon>Pseudomonadati</taxon>
        <taxon>Pseudomonadota</taxon>
        <taxon>Alphaproteobacteria</taxon>
        <taxon>Rhodobacterales</taxon>
        <taxon>Paracoccaceae</taxon>
        <taxon>Pseudorhodobacter</taxon>
    </lineage>
</organism>
<dbReference type="EMBL" id="FOCO01000076">
    <property type="protein sequence ID" value="SEO26701.1"/>
    <property type="molecule type" value="Genomic_DNA"/>
</dbReference>
<dbReference type="STRING" id="1077947.SAMN05216227_10763"/>
<evidence type="ECO:0000313" key="2">
    <source>
        <dbReference type="Proteomes" id="UP000183002"/>
    </source>
</evidence>
<dbReference type="AlphaFoldDB" id="A0A1H8NAI3"/>
<protein>
    <submittedName>
        <fullName evidence="1">Uncharacterized protein</fullName>
    </submittedName>
</protein>
<sequence length="37" mass="4429">MTQVKTETLYAFVCTDRLPVAINLWFKMLHDERFPLT</sequence>
<proteinExistence type="predicted"/>